<dbReference type="InterPro" id="IPR031825">
    <property type="entry name" value="RXLR"/>
</dbReference>
<keyword evidence="6" id="KW-0812">Transmembrane</keyword>
<evidence type="ECO:0000256" key="2">
    <source>
        <dbReference type="ARBA" id="ARBA00010400"/>
    </source>
</evidence>
<keyword evidence="6" id="KW-0472">Membrane</keyword>
<evidence type="ECO:0000256" key="3">
    <source>
        <dbReference type="ARBA" id="ARBA00022525"/>
    </source>
</evidence>
<evidence type="ECO:0000256" key="6">
    <source>
        <dbReference type="SAM" id="Phobius"/>
    </source>
</evidence>
<accession>A0A9W6U3K1</accession>
<keyword evidence="3 5" id="KW-0964">Secreted</keyword>
<evidence type="ECO:0000256" key="1">
    <source>
        <dbReference type="ARBA" id="ARBA00004613"/>
    </source>
</evidence>
<comment type="function">
    <text evidence="5">Effector that suppresses plant defense responses during pathogen infection.</text>
</comment>
<comment type="similarity">
    <text evidence="2 5">Belongs to the RxLR effector family.</text>
</comment>
<dbReference type="Proteomes" id="UP001165083">
    <property type="component" value="Unassembled WGS sequence"/>
</dbReference>
<feature type="transmembrane region" description="Helical" evidence="6">
    <location>
        <begin position="77"/>
        <end position="96"/>
    </location>
</feature>
<dbReference type="Pfam" id="PF16810">
    <property type="entry name" value="RXLR"/>
    <property type="match status" value="1"/>
</dbReference>
<organism evidence="7 8">
    <name type="scientific">Phytophthora lilii</name>
    <dbReference type="NCBI Taxonomy" id="2077276"/>
    <lineage>
        <taxon>Eukaryota</taxon>
        <taxon>Sar</taxon>
        <taxon>Stramenopiles</taxon>
        <taxon>Oomycota</taxon>
        <taxon>Peronosporomycetes</taxon>
        <taxon>Peronosporales</taxon>
        <taxon>Peronosporaceae</taxon>
        <taxon>Phytophthora</taxon>
    </lineage>
</organism>
<keyword evidence="4" id="KW-0732">Signal</keyword>
<comment type="domain">
    <text evidence="5">The RxLR-dEER motif acts to carry the protein into the host cell cytoplasm through binding to cell surface phosphatidylinositol-3-phosphate.</text>
</comment>
<gene>
    <name evidence="7" type="ORF">Plil01_001006600</name>
</gene>
<protein>
    <recommendedName>
        <fullName evidence="5">RxLR effector protein</fullName>
    </recommendedName>
</protein>
<sequence>MCLIAPPRKSLTKSRKSIMAQVNRCHHRSNPHGSARFIIIAIWDLNVEWLRFGEPNAKLLTPPVSIIPRRPSSIMRLLVIIAALYALAIPALAATATKQSMKVILPPTHFAADQGKVLSKRLLRTVDEDEEGDSELDEEGGGFPTSAQFSAWAKNCPELKHSTRLRRRCKTRFG</sequence>
<evidence type="ECO:0000313" key="7">
    <source>
        <dbReference type="EMBL" id="GMF24513.1"/>
    </source>
</evidence>
<keyword evidence="8" id="KW-1185">Reference proteome</keyword>
<proteinExistence type="inferred from homology"/>
<reference evidence="7" key="1">
    <citation type="submission" date="2023-04" db="EMBL/GenBank/DDBJ databases">
        <title>Phytophthora lilii NBRC 32176.</title>
        <authorList>
            <person name="Ichikawa N."/>
            <person name="Sato H."/>
            <person name="Tonouchi N."/>
        </authorList>
    </citation>
    <scope>NUCLEOTIDE SEQUENCE</scope>
    <source>
        <strain evidence="7">NBRC 32176</strain>
    </source>
</reference>
<dbReference type="EMBL" id="BSXW01000521">
    <property type="protein sequence ID" value="GMF24513.1"/>
    <property type="molecule type" value="Genomic_DNA"/>
</dbReference>
<name>A0A9W6U3K1_9STRA</name>
<comment type="subcellular location">
    <subcellularLocation>
        <location evidence="1 5">Secreted</location>
    </subcellularLocation>
</comment>
<evidence type="ECO:0000313" key="8">
    <source>
        <dbReference type="Proteomes" id="UP001165083"/>
    </source>
</evidence>
<comment type="caution">
    <text evidence="7">The sequence shown here is derived from an EMBL/GenBank/DDBJ whole genome shotgun (WGS) entry which is preliminary data.</text>
</comment>
<dbReference type="AlphaFoldDB" id="A0A9W6U3K1"/>
<evidence type="ECO:0000256" key="4">
    <source>
        <dbReference type="ARBA" id="ARBA00022729"/>
    </source>
</evidence>
<keyword evidence="6" id="KW-1133">Transmembrane helix</keyword>
<evidence type="ECO:0000256" key="5">
    <source>
        <dbReference type="RuleBase" id="RU367124"/>
    </source>
</evidence>